<dbReference type="EMBL" id="RBXL01000001">
    <property type="protein sequence ID" value="RKT46295.1"/>
    <property type="molecule type" value="Genomic_DNA"/>
</dbReference>
<dbReference type="InterPro" id="IPR018683">
    <property type="entry name" value="DUF2169"/>
</dbReference>
<proteinExistence type="predicted"/>
<evidence type="ECO:0000313" key="2">
    <source>
        <dbReference type="EMBL" id="RKT46295.1"/>
    </source>
</evidence>
<organism evidence="2 3">
    <name type="scientific">Thiocapsa rosea</name>
    <dbReference type="NCBI Taxonomy" id="69360"/>
    <lineage>
        <taxon>Bacteria</taxon>
        <taxon>Pseudomonadati</taxon>
        <taxon>Pseudomonadota</taxon>
        <taxon>Gammaproteobacteria</taxon>
        <taxon>Chromatiales</taxon>
        <taxon>Chromatiaceae</taxon>
        <taxon>Thiocapsa</taxon>
    </lineage>
</organism>
<accession>A0A495VCZ6</accession>
<comment type="caution">
    <text evidence="2">The sequence shown here is derived from an EMBL/GenBank/DDBJ whole genome shotgun (WGS) entry which is preliminary data.</text>
</comment>
<dbReference type="RefSeq" id="WP_120798440.1">
    <property type="nucleotide sequence ID" value="NZ_RBXL01000001.1"/>
</dbReference>
<evidence type="ECO:0000313" key="3">
    <source>
        <dbReference type="Proteomes" id="UP000274556"/>
    </source>
</evidence>
<dbReference type="OrthoDB" id="237820at2"/>
<dbReference type="Pfam" id="PF09937">
    <property type="entry name" value="DUF2169"/>
    <property type="match status" value="1"/>
</dbReference>
<evidence type="ECO:0000259" key="1">
    <source>
        <dbReference type="Pfam" id="PF09937"/>
    </source>
</evidence>
<sequence>MELINATRMVAGYTMGMEPSGRELLVVVVKGTFVLPRSASEPLRLAEEQIPLVMADTFTGAPGFSAPVYEVDFAPRKPRAEVLLLGSAYAPGGRPTTRVPVALKVGGMTKTFAVVGNRVWQAASTGISASEPMPFTVMPIGYDCAFGGVDNRHEDPAKHAAFMPNPVGRGFHRHLNGALVDGSPLPNTEEFNRPVERPDDTYPPMAFGPIGRAWEPRYRYAGTYDQRWLDEDFPFLPPDFDEQYYQAAPLDQQFSGPLGGQEVAMVNLTTDGRRSFTIPAFEAPVHVFPKKGEREDLKAALDTLVLEPDLERLTMTWRVSRPLKKNMFEIAQVLVGKKGEEWWQQREEVAFPMPVIAEDQAPPASGEA</sequence>
<feature type="domain" description="DUF2169" evidence="1">
    <location>
        <begin position="21"/>
        <end position="318"/>
    </location>
</feature>
<gene>
    <name evidence="2" type="ORF">BDD21_3801</name>
</gene>
<dbReference type="AlphaFoldDB" id="A0A495VCZ6"/>
<protein>
    <recommendedName>
        <fullName evidence="1">DUF2169 domain-containing protein</fullName>
    </recommendedName>
</protein>
<reference evidence="2 3" key="1">
    <citation type="submission" date="2018-10" db="EMBL/GenBank/DDBJ databases">
        <title>Genomic Encyclopedia of Archaeal and Bacterial Type Strains, Phase II (KMG-II): from individual species to whole genera.</title>
        <authorList>
            <person name="Goeker M."/>
        </authorList>
    </citation>
    <scope>NUCLEOTIDE SEQUENCE [LARGE SCALE GENOMIC DNA]</scope>
    <source>
        <strain evidence="2 3">DSM 235</strain>
    </source>
</reference>
<keyword evidence="3" id="KW-1185">Reference proteome</keyword>
<dbReference type="Proteomes" id="UP000274556">
    <property type="component" value="Unassembled WGS sequence"/>
</dbReference>
<name>A0A495VCZ6_9GAMM</name>